<protein>
    <submittedName>
        <fullName evidence="2">Uncharacterized protein</fullName>
    </submittedName>
</protein>
<accession>A0A930V2T4</accession>
<organism evidence="2 3">
    <name type="scientific">Nocardioides acrostichi</name>
    <dbReference type="NCBI Taxonomy" id="2784339"/>
    <lineage>
        <taxon>Bacteria</taxon>
        <taxon>Bacillati</taxon>
        <taxon>Actinomycetota</taxon>
        <taxon>Actinomycetes</taxon>
        <taxon>Propionibacteriales</taxon>
        <taxon>Nocardioidaceae</taxon>
        <taxon>Nocardioides</taxon>
    </lineage>
</organism>
<evidence type="ECO:0000313" key="2">
    <source>
        <dbReference type="EMBL" id="MBF4163630.1"/>
    </source>
</evidence>
<dbReference type="RefSeq" id="WP_194504883.1">
    <property type="nucleotide sequence ID" value="NZ_JADIVZ010000013.1"/>
</dbReference>
<dbReference type="EMBL" id="JADIVZ010000013">
    <property type="protein sequence ID" value="MBF4163630.1"/>
    <property type="molecule type" value="Genomic_DNA"/>
</dbReference>
<sequence length="144" mass="16026">MEMVALTTRAVHLTRGDGRGGTLVISHRDSQLRRGLEIDEELVLVDPDGEFHAATVVELHFELEDTLYVLRLGARLPPEHVRRLWERDGNPHSDQGADSEPDSESDTDSDSDSDSERELLAMLARLRDERGRDPDAGLGDGTSR</sequence>
<feature type="compositionally biased region" description="Basic and acidic residues" evidence="1">
    <location>
        <begin position="114"/>
        <end position="135"/>
    </location>
</feature>
<keyword evidence="3" id="KW-1185">Reference proteome</keyword>
<reference evidence="2" key="1">
    <citation type="submission" date="2020-11" db="EMBL/GenBank/DDBJ databases">
        <title>Nocardioides sp. CBS4Y-1, whole genome shotgun sequence.</title>
        <authorList>
            <person name="Tuo L."/>
        </authorList>
    </citation>
    <scope>NUCLEOTIDE SEQUENCE</scope>
    <source>
        <strain evidence="2">CBS4Y-1</strain>
    </source>
</reference>
<dbReference type="AlphaFoldDB" id="A0A930V2T4"/>
<evidence type="ECO:0000313" key="3">
    <source>
        <dbReference type="Proteomes" id="UP000656804"/>
    </source>
</evidence>
<feature type="compositionally biased region" description="Acidic residues" evidence="1">
    <location>
        <begin position="97"/>
        <end position="113"/>
    </location>
</feature>
<gene>
    <name evidence="2" type="ORF">ISG29_18250</name>
</gene>
<name>A0A930V2T4_9ACTN</name>
<feature type="region of interest" description="Disordered" evidence="1">
    <location>
        <begin position="83"/>
        <end position="144"/>
    </location>
</feature>
<evidence type="ECO:0000256" key="1">
    <source>
        <dbReference type="SAM" id="MobiDB-lite"/>
    </source>
</evidence>
<proteinExistence type="predicted"/>
<dbReference type="Proteomes" id="UP000656804">
    <property type="component" value="Unassembled WGS sequence"/>
</dbReference>
<comment type="caution">
    <text evidence="2">The sequence shown here is derived from an EMBL/GenBank/DDBJ whole genome shotgun (WGS) entry which is preliminary data.</text>
</comment>